<evidence type="ECO:0000259" key="6">
    <source>
        <dbReference type="Pfam" id="PF00394"/>
    </source>
</evidence>
<dbReference type="InterPro" id="IPR045087">
    <property type="entry name" value="Cu-oxidase_fam"/>
</dbReference>
<dbReference type="RefSeq" id="XP_013284163.1">
    <property type="nucleotide sequence ID" value="XM_013428709.1"/>
</dbReference>
<evidence type="ECO:0000256" key="2">
    <source>
        <dbReference type="ARBA" id="ARBA00022723"/>
    </source>
</evidence>
<reference evidence="9 10" key="1">
    <citation type="submission" date="2015-01" db="EMBL/GenBank/DDBJ databases">
        <title>The Genome Sequence of Fonsecaea pedrosoi CBS 271.37.</title>
        <authorList>
            <consortium name="The Broad Institute Genomics Platform"/>
            <person name="Cuomo C."/>
            <person name="de Hoog S."/>
            <person name="Gorbushina A."/>
            <person name="Stielow B."/>
            <person name="Teixiera M."/>
            <person name="Abouelleil A."/>
            <person name="Chapman S.B."/>
            <person name="Priest M."/>
            <person name="Young S.K."/>
            <person name="Wortman J."/>
            <person name="Nusbaum C."/>
            <person name="Birren B."/>
        </authorList>
    </citation>
    <scope>NUCLEOTIDE SEQUENCE [LARGE SCALE GENOMIC DNA]</scope>
    <source>
        <strain evidence="9 10">CBS 271.37</strain>
    </source>
</reference>
<dbReference type="Pfam" id="PF07731">
    <property type="entry name" value="Cu-oxidase_2"/>
    <property type="match status" value="1"/>
</dbReference>
<accession>A0A0D2GP86</accession>
<evidence type="ECO:0000256" key="5">
    <source>
        <dbReference type="SAM" id="MobiDB-lite"/>
    </source>
</evidence>
<feature type="compositionally biased region" description="Basic and acidic residues" evidence="5">
    <location>
        <begin position="598"/>
        <end position="609"/>
    </location>
</feature>
<gene>
    <name evidence="9" type="ORF">Z517_06970</name>
</gene>
<dbReference type="Gene3D" id="2.60.40.420">
    <property type="entry name" value="Cupredoxins - blue copper proteins"/>
    <property type="match status" value="3"/>
</dbReference>
<protein>
    <submittedName>
        <fullName evidence="9">Unplaced genomic scaffold supercont1.4, whole genome shotgun sequence</fullName>
    </submittedName>
</protein>
<dbReference type="GO" id="GO:0005507">
    <property type="term" value="F:copper ion binding"/>
    <property type="evidence" value="ECO:0007669"/>
    <property type="project" value="InterPro"/>
</dbReference>
<keyword evidence="2" id="KW-0479">Metal-binding</keyword>
<dbReference type="PROSITE" id="PS00080">
    <property type="entry name" value="MULTICOPPER_OXIDASE2"/>
    <property type="match status" value="1"/>
</dbReference>
<evidence type="ECO:0000259" key="7">
    <source>
        <dbReference type="Pfam" id="PF07731"/>
    </source>
</evidence>
<sequence length="609" mass="67703">MFKEILVYLGLLRPDWSVWPLPSHSNLVLKVTNPFPPLRETQCNSPSQRGRWCDGFSIDTVPDEDGPTTGNVCEYLFIITNTTKDFDGVERLALAVNGQVPGPAIECQWGDILRVNVTNKMQNNQTAMHWHGISQRGGTTNDQDGVPGVTECAIPPGHSRIYEFKLKQFGTAWWHSHALSQFGDGIHGPIIIHGPATADYDIDMGAIMIDNLFDNSSNPISTPAYASRVLHVNGTGFWNYVLNGANTSPDLTRGRHAFWSVKPGKRYRFRIINSAVQSAWAVHFDHHKMTVIAADLVPIKPYTAEWLNIGNGQRYDVIVEMDQPADAYFLRAVAQLGCPDETQNNGLGLANGIFLYQGASLSLPSSTAGNKTAADFLYCADEPLSSLTPWIEKSAGSRAAFEAKAKTLPSGDRYRLTFSDDGTVWRWPLNGTITVNYTQPTLELLAHGISPYDRPIEQQIVLPEKDQWVYFIIQNLFYAAHPMHLHGHDMAILGQGKEEWNASLISTLNFENPPRRDTALVVGNIEKDPNVGGYLVLGFKTDNPGVWLLHCHIIWHSESGMGLQFIERPDEIPAKAYTSKESFVQECAAELEYEEEDPSHKKSESVSGV</sequence>
<feature type="domain" description="Plastocyanin-like" evidence="8">
    <location>
        <begin position="81"/>
        <end position="195"/>
    </location>
</feature>
<keyword evidence="10" id="KW-1185">Reference proteome</keyword>
<evidence type="ECO:0000256" key="4">
    <source>
        <dbReference type="ARBA" id="ARBA00023008"/>
    </source>
</evidence>
<dbReference type="InterPro" id="IPR002355">
    <property type="entry name" value="Cu_oxidase_Cu_BS"/>
</dbReference>
<name>A0A0D2GP86_9EURO</name>
<dbReference type="SUPFAM" id="SSF49503">
    <property type="entry name" value="Cupredoxins"/>
    <property type="match status" value="3"/>
</dbReference>
<dbReference type="STRING" id="1442368.A0A0D2GP86"/>
<dbReference type="InterPro" id="IPR001117">
    <property type="entry name" value="Cu-oxidase_2nd"/>
</dbReference>
<dbReference type="InterPro" id="IPR011707">
    <property type="entry name" value="Cu-oxidase-like_N"/>
</dbReference>
<evidence type="ECO:0000259" key="8">
    <source>
        <dbReference type="Pfam" id="PF07732"/>
    </source>
</evidence>
<evidence type="ECO:0000256" key="1">
    <source>
        <dbReference type="ARBA" id="ARBA00010609"/>
    </source>
</evidence>
<keyword evidence="3" id="KW-0560">Oxidoreductase</keyword>
<dbReference type="PANTHER" id="PTHR11709">
    <property type="entry name" value="MULTI-COPPER OXIDASE"/>
    <property type="match status" value="1"/>
</dbReference>
<dbReference type="HOGENOM" id="CLU_006504_3_0_1"/>
<dbReference type="Pfam" id="PF07732">
    <property type="entry name" value="Cu-oxidase_3"/>
    <property type="match status" value="1"/>
</dbReference>
<dbReference type="VEuPathDB" id="FungiDB:Z517_06970"/>
<dbReference type="CDD" id="cd13854">
    <property type="entry name" value="CuRO_1_MaLCC_like"/>
    <property type="match status" value="1"/>
</dbReference>
<evidence type="ECO:0000313" key="9">
    <source>
        <dbReference type="EMBL" id="KIW80355.1"/>
    </source>
</evidence>
<dbReference type="OrthoDB" id="2121828at2759"/>
<feature type="domain" description="Plastocyanin-like" evidence="7">
    <location>
        <begin position="456"/>
        <end position="570"/>
    </location>
</feature>
<organism evidence="9 10">
    <name type="scientific">Fonsecaea pedrosoi CBS 271.37</name>
    <dbReference type="NCBI Taxonomy" id="1442368"/>
    <lineage>
        <taxon>Eukaryota</taxon>
        <taxon>Fungi</taxon>
        <taxon>Dikarya</taxon>
        <taxon>Ascomycota</taxon>
        <taxon>Pezizomycotina</taxon>
        <taxon>Eurotiomycetes</taxon>
        <taxon>Chaetothyriomycetidae</taxon>
        <taxon>Chaetothyriales</taxon>
        <taxon>Herpotrichiellaceae</taxon>
        <taxon>Fonsecaea</taxon>
    </lineage>
</organism>
<evidence type="ECO:0000313" key="10">
    <source>
        <dbReference type="Proteomes" id="UP000053029"/>
    </source>
</evidence>
<dbReference type="InterPro" id="IPR008972">
    <property type="entry name" value="Cupredoxin"/>
</dbReference>
<dbReference type="PANTHER" id="PTHR11709:SF71">
    <property type="entry name" value="OXIDOREDUCTASE TPCJ"/>
    <property type="match status" value="1"/>
</dbReference>
<dbReference type="Proteomes" id="UP000053029">
    <property type="component" value="Unassembled WGS sequence"/>
</dbReference>
<dbReference type="Pfam" id="PF00394">
    <property type="entry name" value="Cu-oxidase"/>
    <property type="match status" value="1"/>
</dbReference>
<dbReference type="EMBL" id="KN846972">
    <property type="protein sequence ID" value="KIW80355.1"/>
    <property type="molecule type" value="Genomic_DNA"/>
</dbReference>
<proteinExistence type="inferred from homology"/>
<evidence type="ECO:0000256" key="3">
    <source>
        <dbReference type="ARBA" id="ARBA00023002"/>
    </source>
</evidence>
<dbReference type="GeneID" id="25306460"/>
<feature type="region of interest" description="Disordered" evidence="5">
    <location>
        <begin position="590"/>
        <end position="609"/>
    </location>
</feature>
<keyword evidence="4" id="KW-0186">Copper</keyword>
<dbReference type="FunFam" id="2.60.40.420:FF:000045">
    <property type="entry name" value="Laccase 2"/>
    <property type="match status" value="1"/>
</dbReference>
<comment type="similarity">
    <text evidence="1">Belongs to the multicopper oxidase family.</text>
</comment>
<feature type="domain" description="Plastocyanin-like" evidence="6">
    <location>
        <begin position="239"/>
        <end position="344"/>
    </location>
</feature>
<dbReference type="InterPro" id="IPR011706">
    <property type="entry name" value="Cu-oxidase_C"/>
</dbReference>
<dbReference type="AlphaFoldDB" id="A0A0D2GP86"/>
<dbReference type="CDD" id="cd13901">
    <property type="entry name" value="CuRO_3_MaLCC_like"/>
    <property type="match status" value="1"/>
</dbReference>
<dbReference type="GO" id="GO:0016491">
    <property type="term" value="F:oxidoreductase activity"/>
    <property type="evidence" value="ECO:0007669"/>
    <property type="project" value="UniProtKB-KW"/>
</dbReference>